<gene>
    <name evidence="4" type="ORF">UNLARM2_0740</name>
</gene>
<dbReference type="SMART" id="SM00829">
    <property type="entry name" value="PKS_ER"/>
    <property type="match status" value="1"/>
</dbReference>
<dbReference type="Pfam" id="PF08240">
    <property type="entry name" value="ADH_N"/>
    <property type="match status" value="1"/>
</dbReference>
<dbReference type="PANTHER" id="PTHR48106">
    <property type="entry name" value="QUINONE OXIDOREDUCTASE PIG3-RELATED"/>
    <property type="match status" value="1"/>
</dbReference>
<dbReference type="Gene3D" id="3.90.180.10">
    <property type="entry name" value="Medium-chain alcohol dehydrogenases, catalytic domain"/>
    <property type="match status" value="1"/>
</dbReference>
<evidence type="ECO:0000313" key="5">
    <source>
        <dbReference type="Proteomes" id="UP000332487"/>
    </source>
</evidence>
<name>C7DI48_MICA2</name>
<sequence>MKAIGFYKHGGSEVLQDIEVDKPKPKSDEVEIKMEATSVNRFDILVRVGYHGLNLSMPHIPGADVVGKVSATGEKVTNVSVGEAVVANTLYGCGKCAQCLSGNEICCNNWKIIGLQQWGSYGEFVNVPARAVVKAPNQIAAEELATMPISMGVAWRALHTVANAQQGETAVIRGASGNVGIFALMIAKKLGLKVIALTRGEKRLKELKALGADLVLDTLSGNDKLVRDVQSFTDGNGADIVLDSFGSTINESVEMLRQGGTVVSYGVLTGLNSELNAKGFYLKSANIKGFHNTNKKDFIEALNFALKNGIHPKISRVMSIRDAREAQELLDSNALFGKIVLKHNF</sequence>
<keyword evidence="2" id="KW-0560">Oxidoreductase</keyword>
<proteinExistence type="predicted"/>
<dbReference type="GO" id="GO:0016651">
    <property type="term" value="F:oxidoreductase activity, acting on NAD(P)H"/>
    <property type="evidence" value="ECO:0007669"/>
    <property type="project" value="TreeGrafter"/>
</dbReference>
<dbReference type="SUPFAM" id="SSF51735">
    <property type="entry name" value="NAD(P)-binding Rossmann-fold domains"/>
    <property type="match status" value="1"/>
</dbReference>
<dbReference type="InterPro" id="IPR013149">
    <property type="entry name" value="ADH-like_C"/>
</dbReference>
<dbReference type="InterPro" id="IPR011032">
    <property type="entry name" value="GroES-like_sf"/>
</dbReference>
<dbReference type="InterPro" id="IPR020843">
    <property type="entry name" value="ER"/>
</dbReference>
<keyword evidence="1" id="KW-0521">NADP</keyword>
<dbReference type="AlphaFoldDB" id="C7DI48"/>
<evidence type="ECO:0000256" key="1">
    <source>
        <dbReference type="ARBA" id="ARBA00022857"/>
    </source>
</evidence>
<evidence type="ECO:0000313" key="4">
    <source>
        <dbReference type="EMBL" id="EET89622.1"/>
    </source>
</evidence>
<dbReference type="InterPro" id="IPR013154">
    <property type="entry name" value="ADH-like_N"/>
</dbReference>
<organism evidence="4 5">
    <name type="scientific">Candidatus Micrarchaeum acidiphilum ARMAN-2</name>
    <dbReference type="NCBI Taxonomy" id="425595"/>
    <lineage>
        <taxon>Archaea</taxon>
        <taxon>Candidatus Micrarchaeota</taxon>
        <taxon>Candidatus Micrarchaeia</taxon>
        <taxon>Candidatus Micrarchaeales</taxon>
        <taxon>Candidatus Micrarchaeaceae</taxon>
        <taxon>Candidatus Micrarchaeum</taxon>
    </lineage>
</organism>
<dbReference type="EMBL" id="GG697241">
    <property type="protein sequence ID" value="EET89622.1"/>
    <property type="molecule type" value="Genomic_DNA"/>
</dbReference>
<reference evidence="4 5" key="2">
    <citation type="journal article" date="2010" name="Proc. Natl. Acad. Sci. U.S.A.">
        <title>Enigmatic, ultrasmall, uncultivated Archaea.</title>
        <authorList>
            <person name="Baker B.J."/>
            <person name="Comolli L.R."/>
            <person name="Dick G.J."/>
            <person name="Hauser L.J."/>
            <person name="Hyatt D."/>
            <person name="Dill B.D."/>
            <person name="Land M.L."/>
            <person name="Verberkmoes N.C."/>
            <person name="Hettich R.L."/>
            <person name="Banfield J.F."/>
        </authorList>
    </citation>
    <scope>NUCLEOTIDE SEQUENCE [LARGE SCALE GENOMIC DNA]</scope>
    <source>
        <strain evidence="4">ARMAN-2</strain>
    </source>
</reference>
<evidence type="ECO:0000259" key="3">
    <source>
        <dbReference type="SMART" id="SM00829"/>
    </source>
</evidence>
<dbReference type="PANTHER" id="PTHR48106:SF18">
    <property type="entry name" value="QUINONE OXIDOREDUCTASE PIG3"/>
    <property type="match status" value="1"/>
</dbReference>
<reference evidence="4 5" key="1">
    <citation type="journal article" date="2009" name="Genome Biol.">
        <title>Community-wide analysis of microbial genome sequence signatures.</title>
        <authorList>
            <person name="Dick G.J."/>
            <person name="Andersson A.F."/>
            <person name="Baker B.J."/>
            <person name="Simmons S.L."/>
            <person name="Thomas B.C."/>
            <person name="Yelton A.P."/>
            <person name="Banfield J.F."/>
        </authorList>
    </citation>
    <scope>NUCLEOTIDE SEQUENCE [LARGE SCALE GENOMIC DNA]</scope>
    <source>
        <strain evidence="4">ARMAN-2</strain>
    </source>
</reference>
<dbReference type="GO" id="GO:0070402">
    <property type="term" value="F:NADPH binding"/>
    <property type="evidence" value="ECO:0007669"/>
    <property type="project" value="TreeGrafter"/>
</dbReference>
<dbReference type="SUPFAM" id="SSF50129">
    <property type="entry name" value="GroES-like"/>
    <property type="match status" value="1"/>
</dbReference>
<dbReference type="InterPro" id="IPR036291">
    <property type="entry name" value="NAD(P)-bd_dom_sf"/>
</dbReference>
<keyword evidence="5" id="KW-1185">Reference proteome</keyword>
<dbReference type="Pfam" id="PF00107">
    <property type="entry name" value="ADH_zinc_N"/>
    <property type="match status" value="1"/>
</dbReference>
<protein>
    <submittedName>
        <fullName evidence="4">Alcohol dehydrogenase GroES domain protein</fullName>
    </submittedName>
</protein>
<accession>C7DI48</accession>
<dbReference type="Proteomes" id="UP000332487">
    <property type="component" value="Unassembled WGS sequence"/>
</dbReference>
<feature type="domain" description="Enoyl reductase (ER)" evidence="3">
    <location>
        <begin position="10"/>
        <end position="341"/>
    </location>
</feature>
<evidence type="ECO:0000256" key="2">
    <source>
        <dbReference type="ARBA" id="ARBA00023002"/>
    </source>
</evidence>